<dbReference type="GO" id="GO:0006808">
    <property type="term" value="P:regulation of nitrogen utilization"/>
    <property type="evidence" value="ECO:0007669"/>
    <property type="project" value="InterPro"/>
</dbReference>
<proteinExistence type="predicted"/>
<dbReference type="SMART" id="SM00938">
    <property type="entry name" value="P-II"/>
    <property type="match status" value="1"/>
</dbReference>
<dbReference type="SUPFAM" id="SSF54913">
    <property type="entry name" value="GlnB-like"/>
    <property type="match status" value="1"/>
</dbReference>
<dbReference type="GO" id="GO:0005524">
    <property type="term" value="F:ATP binding"/>
    <property type="evidence" value="ECO:0007669"/>
    <property type="project" value="TreeGrafter"/>
</dbReference>
<dbReference type="STRING" id="1299998.AUL39_09560"/>
<dbReference type="Gene3D" id="3.30.70.120">
    <property type="match status" value="1"/>
</dbReference>
<dbReference type="Pfam" id="PF00543">
    <property type="entry name" value="P-II"/>
    <property type="match status" value="1"/>
</dbReference>
<dbReference type="InterPro" id="IPR015867">
    <property type="entry name" value="N-reg_PII/ATP_PRibTrfase_C"/>
</dbReference>
<gene>
    <name evidence="1" type="ORF">AUL39_09560</name>
</gene>
<organism evidence="1 2">
    <name type="scientific">Tractidigestivibacter scatoligenes</name>
    <name type="common">Olsenella scatoligenes</name>
    <dbReference type="NCBI Taxonomy" id="1299998"/>
    <lineage>
        <taxon>Bacteria</taxon>
        <taxon>Bacillati</taxon>
        <taxon>Actinomycetota</taxon>
        <taxon>Coriobacteriia</taxon>
        <taxon>Coriobacteriales</taxon>
        <taxon>Atopobiaceae</taxon>
        <taxon>Tractidigestivibacter</taxon>
    </lineage>
</organism>
<accession>A0A100YUH6</accession>
<comment type="caution">
    <text evidence="1">The sequence shown here is derived from an EMBL/GenBank/DDBJ whole genome shotgun (WGS) entry which is preliminary data.</text>
</comment>
<evidence type="ECO:0000313" key="1">
    <source>
        <dbReference type="EMBL" id="KUH57918.1"/>
    </source>
</evidence>
<sequence length="124" mass="13811">MIKVEAIVREERMEDVKDALRAIDVRGITVSQVMGCGTQLGYTHRVRGSKVAMNMLPKAKFEIVVSNEDWAEKTVDAIVRAAYTGEPGDGKVFWYPIDHAVRIRTGEKDIEAITPAPLPVVEEE</sequence>
<dbReference type="EMBL" id="LOJF01000011">
    <property type="protein sequence ID" value="KUH57918.1"/>
    <property type="molecule type" value="Genomic_DNA"/>
</dbReference>
<dbReference type="PROSITE" id="PS51343">
    <property type="entry name" value="PII_GLNB_DOM"/>
    <property type="match status" value="1"/>
</dbReference>
<protein>
    <recommendedName>
        <fullName evidence="3">Nitrogen regulatory protein P-II</fullName>
    </recommendedName>
</protein>
<dbReference type="OrthoDB" id="9802729at2"/>
<evidence type="ECO:0008006" key="3">
    <source>
        <dbReference type="Google" id="ProtNLM"/>
    </source>
</evidence>
<evidence type="ECO:0000313" key="2">
    <source>
        <dbReference type="Proteomes" id="UP000054078"/>
    </source>
</evidence>
<dbReference type="RefSeq" id="WP_059055691.1">
    <property type="nucleotide sequence ID" value="NZ_LOJF01000011.1"/>
</dbReference>
<dbReference type="InterPro" id="IPR011322">
    <property type="entry name" value="N-reg_PII-like_a/b"/>
</dbReference>
<dbReference type="GO" id="GO:0005829">
    <property type="term" value="C:cytosol"/>
    <property type="evidence" value="ECO:0007669"/>
    <property type="project" value="TreeGrafter"/>
</dbReference>
<keyword evidence="2" id="KW-1185">Reference proteome</keyword>
<dbReference type="InterPro" id="IPR002187">
    <property type="entry name" value="N-reg_PII"/>
</dbReference>
<dbReference type="PANTHER" id="PTHR30115:SF11">
    <property type="entry name" value="NITROGEN REGULATORY PROTEIN P-II HOMOLOG"/>
    <property type="match status" value="1"/>
</dbReference>
<dbReference type="Proteomes" id="UP000054078">
    <property type="component" value="Unassembled WGS sequence"/>
</dbReference>
<dbReference type="AlphaFoldDB" id="A0A100YUH6"/>
<name>A0A100YUH6_TRASO</name>
<dbReference type="PRINTS" id="PR00340">
    <property type="entry name" value="PIIGLNB"/>
</dbReference>
<dbReference type="GO" id="GO:0030234">
    <property type="term" value="F:enzyme regulator activity"/>
    <property type="evidence" value="ECO:0007669"/>
    <property type="project" value="InterPro"/>
</dbReference>
<dbReference type="PANTHER" id="PTHR30115">
    <property type="entry name" value="NITROGEN REGULATORY PROTEIN P-II"/>
    <property type="match status" value="1"/>
</dbReference>
<reference evidence="1 2" key="1">
    <citation type="submission" date="2015-12" db="EMBL/GenBank/DDBJ databases">
        <title>Draft Genome Sequence of Olsenella scatoligenes SK9K4T; a Producer of 3-Methylindole- (skatole) and 4-Methylphenol- (p-cresol) Isolated from Pig Feces.</title>
        <authorList>
            <person name="Li X."/>
            <person name="Borg B."/>
            <person name="Canibe N."/>
        </authorList>
    </citation>
    <scope>NUCLEOTIDE SEQUENCE [LARGE SCALE GENOMIC DNA]</scope>
    <source>
        <strain evidence="1 2">SK9K4</strain>
    </source>
</reference>